<dbReference type="InterPro" id="IPR052778">
    <property type="entry name" value="Centrosome-WD_assoc"/>
</dbReference>
<evidence type="ECO:0000256" key="3">
    <source>
        <dbReference type="ARBA" id="ARBA00023274"/>
    </source>
</evidence>
<dbReference type="Pfam" id="PF03297">
    <property type="entry name" value="Ribosomal_S25"/>
    <property type="match status" value="1"/>
</dbReference>
<dbReference type="PANTHER" id="PTHR16220">
    <property type="entry name" value="WD REPEAT PROTEIN 8-RELATED"/>
    <property type="match status" value="1"/>
</dbReference>
<dbReference type="VEuPathDB" id="FungiDB:M747DRAFT_242691"/>
<sequence>MDSTGAGVSNTISLSEDGDYAAQLNGKDLVIHLDPASPDFKEVQIVKLKEVASKFSKFSRSKPVLPSSTHSYAGVSSPGRRVLCSSDSRILVWQLDPLQSLAEIESIEPGATYVDFGGDENEVVFFHAWNTKITVFGLDSGRSQIIKSPKFSNSNGFGYRPKTRQFAVLLKPDAVDLLTIHEFRSYELIGRAVLPTIDAQGLKWSPDGRWIAVWDAASAGTRVLIFTADGQLFRTYSGPSGIDSSLDLGVRGIEWSPVTGQRGVSELLVVGKVDGTVDILKTRTFSCSVTLSHVFQIEQNSPSVWRERYAADGDLEYAEASSSSAFGMPVEPSGAPRGVSIMAFSASGTLLGTVDPTRPNIVWIWDLESTPVLLSALVHEHTVRQVVWHHSKTQLLITTANTAYAAVRYWSPYSQPLVTRIPVPRSETGRYEVRWLSFDKDDDSKFWFGTPDDFVLGHLESVEDSPQFKVTTTINGKVKGSSYGPAGPLYYLTPNGFKAGPGLRVHLHVTLSHPPLEFRTWALKLQTVRSVVQLSSVEQLHQTVKMAPTRKKWSKGKVKDKAQHAVVLEKQTAERLNKDVQSYRLITVATLVDRLKINGSLARQALADLEEKGQIKKVVGHSKMNIYTRAVTAE</sequence>
<dbReference type="InterPro" id="IPR004977">
    <property type="entry name" value="Ribosomal_eS25"/>
</dbReference>
<evidence type="ECO:0000313" key="4">
    <source>
        <dbReference type="EMBL" id="GAQ36340.1"/>
    </source>
</evidence>
<dbReference type="VEuPathDB" id="FungiDB:ASPNIDRAFT2_1083192"/>
<dbReference type="EMBL" id="BCMY01000002">
    <property type="protein sequence ID" value="GAQ36340.1"/>
    <property type="molecule type" value="Genomic_DNA"/>
</dbReference>
<dbReference type="GO" id="GO:0005815">
    <property type="term" value="C:microtubule organizing center"/>
    <property type="evidence" value="ECO:0007669"/>
    <property type="project" value="TreeGrafter"/>
</dbReference>
<comment type="similarity">
    <text evidence="1">Belongs to the eukaryotic ribosomal protein eS25 family.</text>
</comment>
<dbReference type="Gene3D" id="3.30.63.20">
    <property type="match status" value="1"/>
</dbReference>
<protein>
    <submittedName>
        <fullName evidence="4">WD40 domain protein</fullName>
    </submittedName>
</protein>
<evidence type="ECO:0000313" key="5">
    <source>
        <dbReference type="Proteomes" id="UP000068243"/>
    </source>
</evidence>
<dbReference type="FunFam" id="3.30.63.20:FF:000001">
    <property type="entry name" value="40S ribosomal protein S25"/>
    <property type="match status" value="1"/>
</dbReference>
<dbReference type="GO" id="GO:0005840">
    <property type="term" value="C:ribosome"/>
    <property type="evidence" value="ECO:0007669"/>
    <property type="project" value="UniProtKB-KW"/>
</dbReference>
<dbReference type="InterPro" id="IPR015943">
    <property type="entry name" value="WD40/YVTN_repeat-like_dom_sf"/>
</dbReference>
<name>A0A100I8V0_ASPNG</name>
<organism evidence="4 5">
    <name type="scientific">Aspergillus niger</name>
    <dbReference type="NCBI Taxonomy" id="5061"/>
    <lineage>
        <taxon>Eukaryota</taxon>
        <taxon>Fungi</taxon>
        <taxon>Dikarya</taxon>
        <taxon>Ascomycota</taxon>
        <taxon>Pezizomycotina</taxon>
        <taxon>Eurotiomycetes</taxon>
        <taxon>Eurotiomycetidae</taxon>
        <taxon>Eurotiales</taxon>
        <taxon>Aspergillaceae</taxon>
        <taxon>Aspergillus</taxon>
        <taxon>Aspergillus subgen. Circumdati</taxon>
    </lineage>
</organism>
<dbReference type="VEuPathDB" id="FungiDB:An01g10720"/>
<dbReference type="Proteomes" id="UP000068243">
    <property type="component" value="Unassembled WGS sequence"/>
</dbReference>
<keyword evidence="3" id="KW-0687">Ribonucleoprotein</keyword>
<dbReference type="VEuPathDB" id="FungiDB:ASPNIDRAFT2_1142614"/>
<dbReference type="OrthoDB" id="308690at2759"/>
<dbReference type="AlphaFoldDB" id="A0A100I8V0"/>
<gene>
    <name evidence="4" type="ORF">ABL_01619</name>
</gene>
<dbReference type="VEuPathDB" id="FungiDB:M747DRAFT_264339"/>
<dbReference type="Gene3D" id="2.130.10.10">
    <property type="entry name" value="YVTN repeat-like/Quinoprotein amine dehydrogenase"/>
    <property type="match status" value="2"/>
</dbReference>
<dbReference type="SUPFAM" id="SSF50969">
    <property type="entry name" value="YVTN repeat-like/Quinoprotein amine dehydrogenase"/>
    <property type="match status" value="1"/>
</dbReference>
<dbReference type="GO" id="GO:1990811">
    <property type="term" value="C:MWP complex"/>
    <property type="evidence" value="ECO:0007669"/>
    <property type="project" value="TreeGrafter"/>
</dbReference>
<proteinExistence type="inferred from homology"/>
<comment type="caution">
    <text evidence="4">The sequence shown here is derived from an EMBL/GenBank/DDBJ whole genome shotgun (WGS) entry which is preliminary data.</text>
</comment>
<evidence type="ECO:0000256" key="1">
    <source>
        <dbReference type="ARBA" id="ARBA00009106"/>
    </source>
</evidence>
<evidence type="ECO:0000256" key="2">
    <source>
        <dbReference type="ARBA" id="ARBA00022980"/>
    </source>
</evidence>
<accession>A0A100I8V0</accession>
<dbReference type="PANTHER" id="PTHR16220:SF0">
    <property type="entry name" value="WD REPEAT-CONTAINING PROTEIN WRAP73"/>
    <property type="match status" value="1"/>
</dbReference>
<dbReference type="VEuPathDB" id="FungiDB:An01g10710"/>
<keyword evidence="2" id="KW-0689">Ribosomal protein</keyword>
<dbReference type="InterPro" id="IPR011044">
    <property type="entry name" value="Quino_amine_DH_bsu"/>
</dbReference>
<dbReference type="VEuPathDB" id="FungiDB:ATCC64974_14890"/>
<dbReference type="GO" id="GO:1990904">
    <property type="term" value="C:ribonucleoprotein complex"/>
    <property type="evidence" value="ECO:0007669"/>
    <property type="project" value="UniProtKB-KW"/>
</dbReference>
<reference evidence="5" key="1">
    <citation type="journal article" date="2016" name="Genome Announc.">
        <title>Draft genome sequence of Aspergillus niger strain An76.</title>
        <authorList>
            <person name="Gong W."/>
            <person name="Cheng Z."/>
            <person name="Zhang H."/>
            <person name="Liu L."/>
            <person name="Gao P."/>
            <person name="Wang L."/>
        </authorList>
    </citation>
    <scope>NUCLEOTIDE SEQUENCE [LARGE SCALE GENOMIC DNA]</scope>
    <source>
        <strain evidence="5">An76</strain>
    </source>
</reference>
<dbReference type="PaxDb" id="5061-CADANGAP00001039"/>
<dbReference type="OMA" id="IWRERTT"/>
<dbReference type="GO" id="GO:1990810">
    <property type="term" value="P:microtubule anchoring at mitotic spindle pole body"/>
    <property type="evidence" value="ECO:0007669"/>
    <property type="project" value="TreeGrafter"/>
</dbReference>